<dbReference type="OrthoDB" id="9797132at2"/>
<evidence type="ECO:0000256" key="4">
    <source>
        <dbReference type="ARBA" id="ARBA00023004"/>
    </source>
</evidence>
<evidence type="ECO:0000256" key="2">
    <source>
        <dbReference type="ARBA" id="ARBA00022490"/>
    </source>
</evidence>
<dbReference type="GO" id="GO:0005737">
    <property type="term" value="C:cytoplasm"/>
    <property type="evidence" value="ECO:0007669"/>
    <property type="project" value="UniProtKB-SubCell"/>
</dbReference>
<evidence type="ECO:0000313" key="7">
    <source>
        <dbReference type="Proteomes" id="UP000255264"/>
    </source>
</evidence>
<dbReference type="InterPro" id="IPR012312">
    <property type="entry name" value="Hemerythrin-like"/>
</dbReference>
<evidence type="ECO:0000256" key="1">
    <source>
        <dbReference type="ARBA" id="ARBA00004496"/>
    </source>
</evidence>
<evidence type="ECO:0000256" key="3">
    <source>
        <dbReference type="ARBA" id="ARBA00022723"/>
    </source>
</evidence>
<dbReference type="RefSeq" id="WP_007242536.1">
    <property type="nucleotide sequence ID" value="NZ_CAUUFB010000005.1"/>
</dbReference>
<keyword evidence="7" id="KW-1185">Reference proteome</keyword>
<dbReference type="PANTHER" id="PTHR36438">
    <property type="entry name" value="IRON-SULFUR CLUSTER REPAIR PROTEIN YTFE"/>
    <property type="match status" value="1"/>
</dbReference>
<comment type="subcellular location">
    <subcellularLocation>
        <location evidence="1">Cytoplasm</location>
    </subcellularLocation>
</comment>
<evidence type="ECO:0000313" key="6">
    <source>
        <dbReference type="EMBL" id="STO94070.1"/>
    </source>
</evidence>
<organism evidence="6 7">
    <name type="scientific">Haemophilus pittmaniae</name>
    <dbReference type="NCBI Taxonomy" id="249188"/>
    <lineage>
        <taxon>Bacteria</taxon>
        <taxon>Pseudomonadati</taxon>
        <taxon>Pseudomonadota</taxon>
        <taxon>Gammaproteobacteria</taxon>
        <taxon>Pasteurellales</taxon>
        <taxon>Pasteurellaceae</taxon>
        <taxon>Haemophilus</taxon>
    </lineage>
</organism>
<dbReference type="GO" id="GO:0046872">
    <property type="term" value="F:metal ion binding"/>
    <property type="evidence" value="ECO:0007669"/>
    <property type="project" value="UniProtKB-KW"/>
</dbReference>
<proteinExistence type="predicted"/>
<evidence type="ECO:0000259" key="5">
    <source>
        <dbReference type="Pfam" id="PF01814"/>
    </source>
</evidence>
<dbReference type="InterPro" id="IPR019903">
    <property type="entry name" value="RIC_family"/>
</dbReference>
<dbReference type="Proteomes" id="UP000255264">
    <property type="component" value="Unassembled WGS sequence"/>
</dbReference>
<dbReference type="EMBL" id="UGHS01000004">
    <property type="protein sequence ID" value="STO94070.1"/>
    <property type="molecule type" value="Genomic_DNA"/>
</dbReference>
<dbReference type="Pfam" id="PF01814">
    <property type="entry name" value="Hemerythrin"/>
    <property type="match status" value="1"/>
</dbReference>
<name>A0A377J2H7_9PAST</name>
<dbReference type="Pfam" id="PF04405">
    <property type="entry name" value="ScdA_N"/>
    <property type="match status" value="1"/>
</dbReference>
<sequence length="228" mass="25917">MSFANQQLGTIAVHVPGATALFRELEIDFCCGGARTLSAAAEAKNLDLAQIEARLTELANNQPTENDQDSDVYWLNAPYAEMTDFIIKRYHDVHRAQLPELIELAETVERVHAERAECPQGLAAELRAIFEELSNHTMKEERILFPMINAGNYAMAQMPIRVMEMEHEQMGDQLEVLKKLTNHFVPPADACNTWQALYRGIAQFTDDLVMHTHRENNILFPRVLAEIR</sequence>
<dbReference type="Gene3D" id="1.20.120.520">
    <property type="entry name" value="nmb1532 protein domain like"/>
    <property type="match status" value="1"/>
</dbReference>
<dbReference type="AlphaFoldDB" id="A0A377J2H7"/>
<accession>A0A377J2H7</accession>
<dbReference type="PANTHER" id="PTHR36438:SF1">
    <property type="entry name" value="IRON-SULFUR CLUSTER REPAIR PROTEIN YTFE"/>
    <property type="match status" value="1"/>
</dbReference>
<keyword evidence="3" id="KW-0479">Metal-binding</keyword>
<feature type="domain" description="Hemerythrin-like" evidence="5">
    <location>
        <begin position="86"/>
        <end position="222"/>
    </location>
</feature>
<protein>
    <submittedName>
        <fullName evidence="6">Regulator of cell morphogenesis and cell wall metabolism</fullName>
    </submittedName>
</protein>
<dbReference type="NCBIfam" id="TIGR03652">
    <property type="entry name" value="FeS_repair_RIC"/>
    <property type="match status" value="1"/>
</dbReference>
<keyword evidence="2" id="KW-0963">Cytoplasm</keyword>
<dbReference type="NCBIfam" id="NF008221">
    <property type="entry name" value="PRK10992.1"/>
    <property type="match status" value="1"/>
</dbReference>
<gene>
    <name evidence="6" type="primary">ytfE</name>
    <name evidence="6" type="ORF">NCTC13335_01987</name>
</gene>
<reference evidence="6 7" key="1">
    <citation type="submission" date="2018-06" db="EMBL/GenBank/DDBJ databases">
        <authorList>
            <consortium name="Pathogen Informatics"/>
            <person name="Doyle S."/>
        </authorList>
    </citation>
    <scope>NUCLEOTIDE SEQUENCE [LARGE SCALE GENOMIC DNA]</scope>
    <source>
        <strain evidence="6 7">NCTC13335</strain>
    </source>
</reference>
<keyword evidence="4" id="KW-0408">Iron</keyword>